<organism evidence="1 2">
    <name type="scientific">Choanephora cucurbitarum</name>
    <dbReference type="NCBI Taxonomy" id="101091"/>
    <lineage>
        <taxon>Eukaryota</taxon>
        <taxon>Fungi</taxon>
        <taxon>Fungi incertae sedis</taxon>
        <taxon>Mucoromycota</taxon>
        <taxon>Mucoromycotina</taxon>
        <taxon>Mucoromycetes</taxon>
        <taxon>Mucorales</taxon>
        <taxon>Mucorineae</taxon>
        <taxon>Choanephoraceae</taxon>
        <taxon>Choanephoroideae</taxon>
        <taxon>Choanephora</taxon>
    </lineage>
</organism>
<sequence length="137" mass="15557">MNTEFNSVSRFNRGEYHYLCKQRGPKRERVNDDDTQVLTEEFRVIGTIVSQDANHETVEVTVEQPKVLRSTQKFECPVFIKVFNLAITSCEMMHSHPIMKAGTTYAIHRKQSLEIMQHISSILSSGQAGPVSSAKEV</sequence>
<proteinExistence type="predicted"/>
<evidence type="ECO:0000313" key="1">
    <source>
        <dbReference type="EMBL" id="OBZ88083.1"/>
    </source>
</evidence>
<protein>
    <submittedName>
        <fullName evidence="1">Uncharacterized protein</fullName>
    </submittedName>
</protein>
<name>A0A1C7NG28_9FUNG</name>
<dbReference type="Proteomes" id="UP000093000">
    <property type="component" value="Unassembled WGS sequence"/>
</dbReference>
<reference evidence="1 2" key="1">
    <citation type="submission" date="2016-03" db="EMBL/GenBank/DDBJ databases">
        <title>Choanephora cucurbitarum.</title>
        <authorList>
            <person name="Min B."/>
            <person name="Park H."/>
            <person name="Park J.-H."/>
            <person name="Shin H.-D."/>
            <person name="Choi I.-G."/>
        </authorList>
    </citation>
    <scope>NUCLEOTIDE SEQUENCE [LARGE SCALE GENOMIC DNA]</scope>
    <source>
        <strain evidence="1 2">KUS-F28377</strain>
    </source>
</reference>
<dbReference type="EMBL" id="LUGH01000176">
    <property type="protein sequence ID" value="OBZ88083.1"/>
    <property type="molecule type" value="Genomic_DNA"/>
</dbReference>
<comment type="caution">
    <text evidence="1">The sequence shown here is derived from an EMBL/GenBank/DDBJ whole genome shotgun (WGS) entry which is preliminary data.</text>
</comment>
<dbReference type="AlphaFoldDB" id="A0A1C7NG28"/>
<dbReference type="OrthoDB" id="2422867at2759"/>
<evidence type="ECO:0000313" key="2">
    <source>
        <dbReference type="Proteomes" id="UP000093000"/>
    </source>
</evidence>
<gene>
    <name evidence="1" type="ORF">A0J61_03869</name>
</gene>
<dbReference type="InParanoid" id="A0A1C7NG28"/>
<accession>A0A1C7NG28</accession>
<keyword evidence="2" id="KW-1185">Reference proteome</keyword>